<organism evidence="1 2">
    <name type="scientific">Cladosporium halotolerans</name>
    <dbReference type="NCBI Taxonomy" id="1052096"/>
    <lineage>
        <taxon>Eukaryota</taxon>
        <taxon>Fungi</taxon>
        <taxon>Dikarya</taxon>
        <taxon>Ascomycota</taxon>
        <taxon>Pezizomycotina</taxon>
        <taxon>Dothideomycetes</taxon>
        <taxon>Dothideomycetidae</taxon>
        <taxon>Cladosporiales</taxon>
        <taxon>Cladosporiaceae</taxon>
        <taxon>Cladosporium</taxon>
    </lineage>
</organism>
<protein>
    <submittedName>
        <fullName evidence="1">Uncharacterized protein</fullName>
    </submittedName>
</protein>
<dbReference type="GeneID" id="96008336"/>
<comment type="caution">
    <text evidence="1">The sequence shown here is derived from an EMBL/GenBank/DDBJ whole genome shotgun (WGS) entry which is preliminary data.</text>
</comment>
<proteinExistence type="predicted"/>
<evidence type="ECO:0000313" key="1">
    <source>
        <dbReference type="EMBL" id="KAL1584733.1"/>
    </source>
</evidence>
<gene>
    <name evidence="1" type="ORF">WHR41_06893</name>
</gene>
<dbReference type="Proteomes" id="UP000803884">
    <property type="component" value="Unassembled WGS sequence"/>
</dbReference>
<dbReference type="EMBL" id="JAAQHG020000024">
    <property type="protein sequence ID" value="KAL1584733.1"/>
    <property type="molecule type" value="Genomic_DNA"/>
</dbReference>
<reference evidence="1 2" key="1">
    <citation type="journal article" date="2020" name="Microbiol. Resour. Announc.">
        <title>Draft Genome Sequence of a Cladosporium Species Isolated from the Mesophotic Ascidian Didemnum maculosum.</title>
        <authorList>
            <person name="Gioti A."/>
            <person name="Siaperas R."/>
            <person name="Nikolaivits E."/>
            <person name="Le Goff G."/>
            <person name="Ouazzani J."/>
            <person name="Kotoulas G."/>
            <person name="Topakas E."/>
        </authorList>
    </citation>
    <scope>NUCLEOTIDE SEQUENCE [LARGE SCALE GENOMIC DNA]</scope>
    <source>
        <strain evidence="1 2">TM138-S3</strain>
    </source>
</reference>
<dbReference type="RefSeq" id="XP_069227839.1">
    <property type="nucleotide sequence ID" value="XM_069375498.1"/>
</dbReference>
<dbReference type="AlphaFoldDB" id="A0AB34KN78"/>
<evidence type="ECO:0000313" key="2">
    <source>
        <dbReference type="Proteomes" id="UP000803884"/>
    </source>
</evidence>
<accession>A0AB34KN78</accession>
<sequence length="142" mass="15386">MDLRFDRSSESSFLPEAMDDVRRAPTNHHRPASNTRAVMSSGLRHERITMDLARGCLEQTITYASELLSGDYDQAAISTTVFLMSVLVTIDDAAADGGSEVSDTFLLTGLPDRPDEDGCCGIGRRGSRGMEVVQCCLLAAKL</sequence>
<keyword evidence="2" id="KW-1185">Reference proteome</keyword>
<name>A0AB34KN78_9PEZI</name>